<gene>
    <name evidence="3" type="ORF">E8L99_10650</name>
</gene>
<sequence length="389" mass="41863">MNAYPTNDSPRALRIALVSDWFLPRLGGIELQMRDLALTLMERGHQVRVICGVDGPPQQDGIDILRLPGPRLPGFGIAFTPGVFAALRAMVGRDQYDVLHVHCGNVAPIAHHAMQFAMRAGIPAVATFHSVLKHFDLPLMLLDRVHGYSRGAIGFTAVSSVAAKAMRPLTAKARVAVIPNGIELDWWREGNATDIRPVLPPVEIVGVMRLQKRKRPRVLVEAFAKAIEGLPPGAARLTLIGDGDEAGAIRTIAARHGISDAISLPGALSREAIRSVLRRSHVFALASRLEAFGIAALEGLACGLPVVTMRMSGASDFLTHGTNALLADDDGEFAAHLRRLITDAGFRSQLADGASARPPGVDWTEVAPRYEAEYRAAIDRVRASGLVRP</sequence>
<dbReference type="SUPFAM" id="SSF53756">
    <property type="entry name" value="UDP-Glycosyltransferase/glycogen phosphorylase"/>
    <property type="match status" value="1"/>
</dbReference>
<dbReference type="RefSeq" id="WP_137099510.1">
    <property type="nucleotide sequence ID" value="NZ_CP039865.1"/>
</dbReference>
<dbReference type="OrthoDB" id="9807414at2"/>
<accession>A0A4D7QG60</accession>
<dbReference type="PANTHER" id="PTHR45871">
    <property type="entry name" value="N-ACETYLGLUCOSAMINYL-PHOSPHATIDYLINOSITOL BIOSYNTHETIC PROTEIN"/>
    <property type="match status" value="1"/>
</dbReference>
<dbReference type="Pfam" id="PF00534">
    <property type="entry name" value="Glycos_transf_1"/>
    <property type="match status" value="1"/>
</dbReference>
<keyword evidence="3" id="KW-0808">Transferase</keyword>
<dbReference type="Pfam" id="PF13439">
    <property type="entry name" value="Glyco_transf_4"/>
    <property type="match status" value="1"/>
</dbReference>
<feature type="domain" description="Glycosyl transferase family 1" evidence="1">
    <location>
        <begin position="204"/>
        <end position="354"/>
    </location>
</feature>
<dbReference type="CDD" id="cd03801">
    <property type="entry name" value="GT4_PimA-like"/>
    <property type="match status" value="1"/>
</dbReference>
<feature type="domain" description="Glycosyltransferase subfamily 4-like N-terminal" evidence="2">
    <location>
        <begin position="27"/>
        <end position="185"/>
    </location>
</feature>
<dbReference type="GO" id="GO:0016757">
    <property type="term" value="F:glycosyltransferase activity"/>
    <property type="evidence" value="ECO:0007669"/>
    <property type="project" value="InterPro"/>
</dbReference>
<organism evidence="3 4">
    <name type="scientific">Phreatobacter aquaticus</name>
    <dbReference type="NCBI Taxonomy" id="2570229"/>
    <lineage>
        <taxon>Bacteria</taxon>
        <taxon>Pseudomonadati</taxon>
        <taxon>Pseudomonadota</taxon>
        <taxon>Alphaproteobacteria</taxon>
        <taxon>Hyphomicrobiales</taxon>
        <taxon>Phreatobacteraceae</taxon>
        <taxon>Phreatobacter</taxon>
    </lineage>
</organism>
<reference evidence="3 4" key="1">
    <citation type="submission" date="2019-04" db="EMBL/GenBank/DDBJ databases">
        <title>Phreatobacter aquaticus sp. nov.</title>
        <authorList>
            <person name="Choi A."/>
            <person name="Baek K."/>
        </authorList>
    </citation>
    <scope>NUCLEOTIDE SEQUENCE [LARGE SCALE GENOMIC DNA]</scope>
    <source>
        <strain evidence="3 4">NMCR1094</strain>
    </source>
</reference>
<dbReference type="InterPro" id="IPR028098">
    <property type="entry name" value="Glyco_trans_4-like_N"/>
</dbReference>
<evidence type="ECO:0000313" key="3">
    <source>
        <dbReference type="EMBL" id="QCK86178.1"/>
    </source>
</evidence>
<proteinExistence type="predicted"/>
<name>A0A4D7QG60_9HYPH</name>
<dbReference type="InterPro" id="IPR001296">
    <property type="entry name" value="Glyco_trans_1"/>
</dbReference>
<evidence type="ECO:0000313" key="4">
    <source>
        <dbReference type="Proteomes" id="UP000298588"/>
    </source>
</evidence>
<evidence type="ECO:0000259" key="2">
    <source>
        <dbReference type="Pfam" id="PF13439"/>
    </source>
</evidence>
<dbReference type="Proteomes" id="UP000298588">
    <property type="component" value="Chromosome"/>
</dbReference>
<dbReference type="PANTHER" id="PTHR45871:SF1">
    <property type="entry name" value="PHOSPHATIDYLINOSITOL N-ACETYLGLUCOSAMINYLTRANSFERASE SUBUNIT A"/>
    <property type="match status" value="1"/>
</dbReference>
<dbReference type="EMBL" id="CP039865">
    <property type="protein sequence ID" value="QCK86178.1"/>
    <property type="molecule type" value="Genomic_DNA"/>
</dbReference>
<dbReference type="KEGG" id="paqt:E8L99_10650"/>
<dbReference type="AlphaFoldDB" id="A0A4D7QG60"/>
<dbReference type="Gene3D" id="3.40.50.2000">
    <property type="entry name" value="Glycogen Phosphorylase B"/>
    <property type="match status" value="2"/>
</dbReference>
<evidence type="ECO:0000259" key="1">
    <source>
        <dbReference type="Pfam" id="PF00534"/>
    </source>
</evidence>
<keyword evidence="4" id="KW-1185">Reference proteome</keyword>
<protein>
    <submittedName>
        <fullName evidence="3">Glycosyltransferase family 4 protein</fullName>
    </submittedName>
</protein>